<organism evidence="2 3">
    <name type="scientific">Romanomermis culicivorax</name>
    <name type="common">Nematode worm</name>
    <dbReference type="NCBI Taxonomy" id="13658"/>
    <lineage>
        <taxon>Eukaryota</taxon>
        <taxon>Metazoa</taxon>
        <taxon>Ecdysozoa</taxon>
        <taxon>Nematoda</taxon>
        <taxon>Enoplea</taxon>
        <taxon>Dorylaimia</taxon>
        <taxon>Mermithida</taxon>
        <taxon>Mermithoidea</taxon>
        <taxon>Mermithidae</taxon>
        <taxon>Romanomermis</taxon>
    </lineage>
</organism>
<dbReference type="PROSITE" id="PS00028">
    <property type="entry name" value="ZINC_FINGER_C2H2_1"/>
    <property type="match status" value="1"/>
</dbReference>
<dbReference type="Gene3D" id="3.30.160.60">
    <property type="entry name" value="Classic Zinc Finger"/>
    <property type="match status" value="1"/>
</dbReference>
<keyword evidence="2" id="KW-1185">Reference proteome</keyword>
<proteinExistence type="predicted"/>
<protein>
    <submittedName>
        <fullName evidence="3">C2H2-type domain-containing protein</fullName>
    </submittedName>
</protein>
<dbReference type="Proteomes" id="UP000887565">
    <property type="component" value="Unplaced"/>
</dbReference>
<accession>A0A915L5S0</accession>
<reference evidence="3" key="1">
    <citation type="submission" date="2022-11" db="UniProtKB">
        <authorList>
            <consortium name="WormBaseParasite"/>
        </authorList>
    </citation>
    <scope>IDENTIFICATION</scope>
</reference>
<dbReference type="WBParaSite" id="nRc.2.0.1.t46374-RA">
    <property type="protein sequence ID" value="nRc.2.0.1.t46374-RA"/>
    <property type="gene ID" value="nRc.2.0.1.g46374"/>
</dbReference>
<feature type="domain" description="C2H2-type" evidence="1">
    <location>
        <begin position="15"/>
        <end position="39"/>
    </location>
</feature>
<evidence type="ECO:0000313" key="3">
    <source>
        <dbReference type="WBParaSite" id="nRc.2.0.1.t46374-RA"/>
    </source>
</evidence>
<name>A0A915L5S0_ROMCU</name>
<dbReference type="AlphaFoldDB" id="A0A915L5S0"/>
<sequence length="88" mass="9691">MEDENPQHENSPFDCPEEGCCKSFLKHGNLLGHLLIGNHQLIPQRHCYAISSSIANLFGKAGQLLKAKGPIPTILCKDGIFTNSNFNQ</sequence>
<evidence type="ECO:0000259" key="1">
    <source>
        <dbReference type="PROSITE" id="PS00028"/>
    </source>
</evidence>
<evidence type="ECO:0000313" key="2">
    <source>
        <dbReference type="Proteomes" id="UP000887565"/>
    </source>
</evidence>
<dbReference type="InterPro" id="IPR013087">
    <property type="entry name" value="Znf_C2H2_type"/>
</dbReference>